<dbReference type="SMART" id="SM00408">
    <property type="entry name" value="IGc2"/>
    <property type="match status" value="2"/>
</dbReference>
<protein>
    <recommendedName>
        <fullName evidence="2">B-cell receptor CD22</fullName>
    </recommendedName>
    <alternativeName>
        <fullName evidence="3">Sialic acid-binding Ig-like lectin 2</fullName>
    </alternativeName>
</protein>
<dbReference type="InterPro" id="IPR013783">
    <property type="entry name" value="Ig-like_fold"/>
</dbReference>
<evidence type="ECO:0000313" key="8">
    <source>
        <dbReference type="Proteomes" id="UP000694620"/>
    </source>
</evidence>
<dbReference type="Pfam" id="PF13927">
    <property type="entry name" value="Ig_3"/>
    <property type="match status" value="1"/>
</dbReference>
<dbReference type="GeneTree" id="ENSGT01150000286924"/>
<evidence type="ECO:0000256" key="3">
    <source>
        <dbReference type="ARBA" id="ARBA00041781"/>
    </source>
</evidence>
<proteinExistence type="predicted"/>
<evidence type="ECO:0000256" key="1">
    <source>
        <dbReference type="ARBA" id="ARBA00023319"/>
    </source>
</evidence>
<keyword evidence="1" id="KW-0393">Immunoglobulin domain</keyword>
<comment type="function">
    <text evidence="4">Most highly expressed siglec (sialic acid-binding immunoglobulin-like lectin) on B-cells that plays a role in various aspects of B-cell biology including differentiation, antigen presentation, and trafficking to bone marrow. Binds to alpha 2,6-linked sialic acid residues of surface molecules such as CD22 itself, CD45 and IgM in a cis configuration. Can also bind to ligands on other cells as an adhesion molecule in a trans configuration. Acts as an inhibitory coreceptor on the surface of B-cells and inhibits B-cell receptor induced signaling, characterized by inhibition of the calcium mobilization and cellular activation. Mechanistically, the immunoreceptor tyrosine-based inhibitory motif domain is phosphorylated by the Src kinase LYN, which in turn leads to the recruitment of the protein tyrosine phosphatase 1/PTPN6, leading to the negative regulation of BCR signaling. If this negative signaling from is of sufficient strength, apoptosis of the B-cell can be induced.</text>
</comment>
<dbReference type="PROSITE" id="PS50835">
    <property type="entry name" value="IG_LIKE"/>
    <property type="match status" value="2"/>
</dbReference>
<dbReference type="InterPro" id="IPR003599">
    <property type="entry name" value="Ig_sub"/>
</dbReference>
<evidence type="ECO:0000313" key="7">
    <source>
        <dbReference type="Ensembl" id="ENSECRP00000029208.1"/>
    </source>
</evidence>
<evidence type="ECO:0000256" key="5">
    <source>
        <dbReference type="ARBA" id="ARBA00046458"/>
    </source>
</evidence>
<dbReference type="PANTHER" id="PTHR46013">
    <property type="entry name" value="VASCULAR CELL ADHESION MOLECULE 1"/>
    <property type="match status" value="1"/>
</dbReference>
<dbReference type="PANTHER" id="PTHR46013:SF4">
    <property type="entry name" value="B-CELL RECEPTOR CD22-RELATED"/>
    <property type="match status" value="1"/>
</dbReference>
<dbReference type="InterPro" id="IPR003598">
    <property type="entry name" value="Ig_sub2"/>
</dbReference>
<dbReference type="Pfam" id="PF24518">
    <property type="entry name" value="Ig_CD22"/>
    <property type="match status" value="1"/>
</dbReference>
<dbReference type="AlphaFoldDB" id="A0A8C4TBJ7"/>
<feature type="domain" description="Ig-like" evidence="6">
    <location>
        <begin position="121"/>
        <end position="201"/>
    </location>
</feature>
<dbReference type="SUPFAM" id="SSF48726">
    <property type="entry name" value="Immunoglobulin"/>
    <property type="match status" value="3"/>
</dbReference>
<feature type="domain" description="Ig-like" evidence="6">
    <location>
        <begin position="204"/>
        <end position="288"/>
    </location>
</feature>
<dbReference type="InterPro" id="IPR056386">
    <property type="entry name" value="Ig_CD22"/>
</dbReference>
<dbReference type="CDD" id="cd00096">
    <property type="entry name" value="Ig"/>
    <property type="match status" value="1"/>
</dbReference>
<organism evidence="7 8">
    <name type="scientific">Erpetoichthys calabaricus</name>
    <name type="common">Rope fish</name>
    <name type="synonym">Calamoichthys calabaricus</name>
    <dbReference type="NCBI Taxonomy" id="27687"/>
    <lineage>
        <taxon>Eukaryota</taxon>
        <taxon>Metazoa</taxon>
        <taxon>Chordata</taxon>
        <taxon>Craniata</taxon>
        <taxon>Vertebrata</taxon>
        <taxon>Euteleostomi</taxon>
        <taxon>Actinopterygii</taxon>
        <taxon>Polypteriformes</taxon>
        <taxon>Polypteridae</taxon>
        <taxon>Erpetoichthys</taxon>
    </lineage>
</organism>
<dbReference type="InterPro" id="IPR007110">
    <property type="entry name" value="Ig-like_dom"/>
</dbReference>
<dbReference type="Pfam" id="PF00047">
    <property type="entry name" value="ig"/>
    <property type="match status" value="1"/>
</dbReference>
<reference evidence="7" key="1">
    <citation type="submission" date="2021-06" db="EMBL/GenBank/DDBJ databases">
        <authorList>
            <consortium name="Wellcome Sanger Institute Data Sharing"/>
        </authorList>
    </citation>
    <scope>NUCLEOTIDE SEQUENCE [LARGE SCALE GENOMIC DNA]</scope>
</reference>
<sequence length="298" mass="33822">LIYFQFIFSAHEWGVTYTLNTICALEGSTVTINCAYSHPECQTVEKEMWFYGPDKDETTKDGETTVYHTDERHVNSSHRDRVQFLGKKNKICSVKITNVRREDSGYYKFNFSGINRLTQVPGVNVTVTAEKVKENNGVTLRCKTNCNLTKNIFSWFRNGQRLKEASEELQIQRASYEDHGYYSCRRGHITTNVDHQTLMMRRQPFLNVRITNSFTTIIGEGKSVTLYCTALANPPSKYTWVKVNSSHVGSGEHLHISKVNASHAGSYYCEATNIFGTVKSAAVHLKVNGEHPLSLISQ</sequence>
<reference evidence="7" key="3">
    <citation type="submission" date="2025-09" db="UniProtKB">
        <authorList>
            <consortium name="Ensembl"/>
        </authorList>
    </citation>
    <scope>IDENTIFICATION</scope>
</reference>
<dbReference type="InterPro" id="IPR036179">
    <property type="entry name" value="Ig-like_dom_sf"/>
</dbReference>
<dbReference type="Proteomes" id="UP000694620">
    <property type="component" value="Chromosome 17"/>
</dbReference>
<comment type="subunit">
    <text evidence="5">Predominantly monomer of isoform CD22-beta. Also found as heterodimer of isoform CD22-beta and a shorter isoform. Interacts with PTPN6/SHP-1, LYN, SYK, PIK3R1/PIK3R2 and PLCG1 upon phosphorylation. Interacts with GRB2, INPP5D and SHC1 upon phosphorylation. May form a complex with INPP5D/SHIP, GRB2 and SHC1.</text>
</comment>
<dbReference type="Ensembl" id="ENSECRT00000029824.1">
    <property type="protein sequence ID" value="ENSECRP00000029208.1"/>
    <property type="gene ID" value="ENSECRG00000019782.1"/>
</dbReference>
<evidence type="ECO:0000256" key="2">
    <source>
        <dbReference type="ARBA" id="ARBA00040106"/>
    </source>
</evidence>
<keyword evidence="8" id="KW-1185">Reference proteome</keyword>
<dbReference type="SMART" id="SM00409">
    <property type="entry name" value="IG"/>
    <property type="match status" value="3"/>
</dbReference>
<dbReference type="Gene3D" id="2.60.40.10">
    <property type="entry name" value="Immunoglobulins"/>
    <property type="match status" value="3"/>
</dbReference>
<dbReference type="InterPro" id="IPR013151">
    <property type="entry name" value="Immunoglobulin_dom"/>
</dbReference>
<accession>A0A8C4TBJ7</accession>
<evidence type="ECO:0000259" key="6">
    <source>
        <dbReference type="PROSITE" id="PS50835"/>
    </source>
</evidence>
<reference evidence="7" key="2">
    <citation type="submission" date="2025-08" db="UniProtKB">
        <authorList>
            <consortium name="Ensembl"/>
        </authorList>
    </citation>
    <scope>IDENTIFICATION</scope>
</reference>
<name>A0A8C4TBJ7_ERPCA</name>
<evidence type="ECO:0000256" key="4">
    <source>
        <dbReference type="ARBA" id="ARBA00045430"/>
    </source>
</evidence>